<reference evidence="6 7" key="1">
    <citation type="submission" date="2014-06" db="EMBL/GenBank/DDBJ databases">
        <authorList>
            <person name="Swart Estienne"/>
        </authorList>
    </citation>
    <scope>NUCLEOTIDE SEQUENCE [LARGE SCALE GENOMIC DNA]</scope>
    <source>
        <strain evidence="6 7">130c</strain>
    </source>
</reference>
<dbReference type="AlphaFoldDB" id="A0A078AQ78"/>
<keyword evidence="7" id="KW-1185">Reference proteome</keyword>
<organism evidence="6 7">
    <name type="scientific">Stylonychia lemnae</name>
    <name type="common">Ciliate</name>
    <dbReference type="NCBI Taxonomy" id="5949"/>
    <lineage>
        <taxon>Eukaryota</taxon>
        <taxon>Sar</taxon>
        <taxon>Alveolata</taxon>
        <taxon>Ciliophora</taxon>
        <taxon>Intramacronucleata</taxon>
        <taxon>Spirotrichea</taxon>
        <taxon>Stichotrichia</taxon>
        <taxon>Sporadotrichida</taxon>
        <taxon>Oxytrichidae</taxon>
        <taxon>Stylonychinae</taxon>
        <taxon>Stylonychia</taxon>
    </lineage>
</organism>
<evidence type="ECO:0000256" key="4">
    <source>
        <dbReference type="ARBA" id="ARBA00023002"/>
    </source>
</evidence>
<gene>
    <name evidence="6" type="primary">Contig9883.g10565</name>
    <name evidence="6" type="ORF">STYLEM_13183</name>
</gene>
<evidence type="ECO:0000256" key="2">
    <source>
        <dbReference type="ARBA" id="ARBA00022723"/>
    </source>
</evidence>
<dbReference type="OrthoDB" id="271595at2759"/>
<evidence type="ECO:0000313" key="6">
    <source>
        <dbReference type="EMBL" id="CDW84126.1"/>
    </source>
</evidence>
<sequence length="319" mass="36972">MELKQAKELRLFSENVGEEYIMVNNINTTLPLSLISTHPIKSKDFKNYPIGVTAYENFFTHQEMLEIEGLILQTEEQCSKNVFLPDTAQQTFSGTRLTRTKFFFGYRYMWTRQQLSEPFSQVAAGVRCDVSRPPLWVKQKLVEPFEKCKIVEKDFINSIAMNVYHDGTEGLAQHYDDATRFKQVYFLSQLSIANLYKSGYAANGVKHCIRPQDMTGKSAAMILRQMHPNVVKEADIYDRKIELPMWMSTLSIENNAKTFHSQKISEALEIIKQEEQNKKDKKNFKGLSQDDTVVQKSIKTKKLFKIDQSRQQTIESFFA</sequence>
<evidence type="ECO:0000256" key="3">
    <source>
        <dbReference type="ARBA" id="ARBA00022964"/>
    </source>
</evidence>
<comment type="similarity">
    <text evidence="1">Belongs to the alkB family.</text>
</comment>
<dbReference type="PANTHER" id="PTHR32074">
    <property type="entry name" value="RNA DEMETHYLASE ALKBH5"/>
    <property type="match status" value="1"/>
</dbReference>
<keyword evidence="2" id="KW-0479">Metal-binding</keyword>
<dbReference type="GO" id="GO:0006406">
    <property type="term" value="P:mRNA export from nucleus"/>
    <property type="evidence" value="ECO:0007669"/>
    <property type="project" value="TreeGrafter"/>
</dbReference>
<dbReference type="GO" id="GO:0006397">
    <property type="term" value="P:mRNA processing"/>
    <property type="evidence" value="ECO:0007669"/>
    <property type="project" value="InterPro"/>
</dbReference>
<dbReference type="InterPro" id="IPR032860">
    <property type="entry name" value="ALKBH5"/>
</dbReference>
<name>A0A078AQ78_STYLE</name>
<evidence type="ECO:0000313" key="7">
    <source>
        <dbReference type="Proteomes" id="UP000039865"/>
    </source>
</evidence>
<keyword evidence="4" id="KW-0560">Oxidoreductase</keyword>
<evidence type="ECO:0000256" key="1">
    <source>
        <dbReference type="ARBA" id="ARBA00007879"/>
    </source>
</evidence>
<keyword evidence="3" id="KW-0223">Dioxygenase</keyword>
<proteinExistence type="inferred from homology"/>
<dbReference type="PANTHER" id="PTHR32074:SF2">
    <property type="entry name" value="RNA DEMETHYLASE ALKBH5"/>
    <property type="match status" value="1"/>
</dbReference>
<dbReference type="GO" id="GO:0046872">
    <property type="term" value="F:metal ion binding"/>
    <property type="evidence" value="ECO:0007669"/>
    <property type="project" value="UniProtKB-KW"/>
</dbReference>
<protein>
    <submittedName>
        <fullName evidence="6">Uncharacterized protein</fullName>
    </submittedName>
</protein>
<dbReference type="Gene3D" id="2.60.120.590">
    <property type="entry name" value="Alpha-ketoglutarate-dependent dioxygenase AlkB-like"/>
    <property type="match status" value="1"/>
</dbReference>
<dbReference type="Proteomes" id="UP000039865">
    <property type="component" value="Unassembled WGS sequence"/>
</dbReference>
<keyword evidence="5" id="KW-0408">Iron</keyword>
<dbReference type="GO" id="GO:0005634">
    <property type="term" value="C:nucleus"/>
    <property type="evidence" value="ECO:0007669"/>
    <property type="project" value="TreeGrafter"/>
</dbReference>
<dbReference type="EMBL" id="CCKQ01012503">
    <property type="protein sequence ID" value="CDW84126.1"/>
    <property type="molecule type" value="Genomic_DNA"/>
</dbReference>
<evidence type="ECO:0000256" key="5">
    <source>
        <dbReference type="ARBA" id="ARBA00023004"/>
    </source>
</evidence>
<dbReference type="InParanoid" id="A0A078AQ78"/>
<dbReference type="InterPro" id="IPR037151">
    <property type="entry name" value="AlkB-like_sf"/>
</dbReference>
<dbReference type="GO" id="GO:0035515">
    <property type="term" value="F:oxidative RNA demethylase activity"/>
    <property type="evidence" value="ECO:0007669"/>
    <property type="project" value="InterPro"/>
</dbReference>
<accession>A0A078AQ78</accession>